<dbReference type="InterPro" id="IPR053139">
    <property type="entry name" value="Surface_bspA-like"/>
</dbReference>
<dbReference type="EMBL" id="JAHLFU010000176">
    <property type="protein sequence ID" value="MBU3853784.1"/>
    <property type="molecule type" value="Genomic_DNA"/>
</dbReference>
<dbReference type="PANTHER" id="PTHR45661:SF3">
    <property type="entry name" value="IG-LIKE DOMAIN-CONTAINING PROTEIN"/>
    <property type="match status" value="1"/>
</dbReference>
<comment type="caution">
    <text evidence="2">The sequence shown here is derived from an EMBL/GenBank/DDBJ whole genome shotgun (WGS) entry which is preliminary data.</text>
</comment>
<evidence type="ECO:0000256" key="1">
    <source>
        <dbReference type="SAM" id="SignalP"/>
    </source>
</evidence>
<accession>A0A9E2L7U7</accession>
<protein>
    <submittedName>
        <fullName evidence="2">Leucine-rich repeat domain-containing protein</fullName>
    </submittedName>
</protein>
<dbReference type="InterPro" id="IPR026906">
    <property type="entry name" value="LRR_5"/>
</dbReference>
<keyword evidence="1" id="KW-0732">Signal</keyword>
<dbReference type="PANTHER" id="PTHR45661">
    <property type="entry name" value="SURFACE ANTIGEN"/>
    <property type="match status" value="1"/>
</dbReference>
<organism evidence="2 3">
    <name type="scientific">Candidatus Paraprevotella stercoravium</name>
    <dbReference type="NCBI Taxonomy" id="2838725"/>
    <lineage>
        <taxon>Bacteria</taxon>
        <taxon>Pseudomonadati</taxon>
        <taxon>Bacteroidota</taxon>
        <taxon>Bacteroidia</taxon>
        <taxon>Bacteroidales</taxon>
        <taxon>Prevotellaceae</taxon>
        <taxon>Paraprevotella</taxon>
    </lineage>
</organism>
<dbReference type="Pfam" id="PF13306">
    <property type="entry name" value="LRR_5"/>
    <property type="match status" value="1"/>
</dbReference>
<dbReference type="SUPFAM" id="SSF52058">
    <property type="entry name" value="L domain-like"/>
    <property type="match status" value="1"/>
</dbReference>
<dbReference type="InterPro" id="IPR032675">
    <property type="entry name" value="LRR_dom_sf"/>
</dbReference>
<sequence length="354" mass="38610">MKKIRLLISMACIGVSTLIATAHDFTATIDGQKIYFNITSKARQTAEVTYKGSIADVRIPETEGILEIPAKVKHGKVVYSVTKIGPKAFSGATELTGVILPSSVKEIGDFAFEGCTALSKVIFPSGDVKMGQGTFFKCSALKDLSFGSDWETLNLAPYRWSDSLHIVNIPAKVEKVMNLKSIASLREVNVDANNAKFSAYKGALYNKDYTILYGVPRSYKGTLKIKEGTTDITQGALIDCPDITLIDIPASLQVLSFRETSRMSDLEEIVFRGETPLTTAYNNGQACFLLQVANPSVKINVPKDAKKEYAKQLVVTPGEYTESAQTGSIPYMVEAASLPQAKNIKGLKNFNDYD</sequence>
<reference evidence="2" key="2">
    <citation type="submission" date="2021-04" db="EMBL/GenBank/DDBJ databases">
        <authorList>
            <person name="Gilroy R."/>
        </authorList>
    </citation>
    <scope>NUCLEOTIDE SEQUENCE</scope>
    <source>
        <strain evidence="2">G3-2149</strain>
    </source>
</reference>
<reference evidence="2" key="1">
    <citation type="journal article" date="2021" name="PeerJ">
        <title>Extensive microbial diversity within the chicken gut microbiome revealed by metagenomics and culture.</title>
        <authorList>
            <person name="Gilroy R."/>
            <person name="Ravi A."/>
            <person name="Getino M."/>
            <person name="Pursley I."/>
            <person name="Horton D.L."/>
            <person name="Alikhan N.F."/>
            <person name="Baker D."/>
            <person name="Gharbi K."/>
            <person name="Hall N."/>
            <person name="Watson M."/>
            <person name="Adriaenssens E.M."/>
            <person name="Foster-Nyarko E."/>
            <person name="Jarju S."/>
            <person name="Secka A."/>
            <person name="Antonio M."/>
            <person name="Oren A."/>
            <person name="Chaudhuri R.R."/>
            <person name="La Ragione R."/>
            <person name="Hildebrand F."/>
            <person name="Pallen M.J."/>
        </authorList>
    </citation>
    <scope>NUCLEOTIDE SEQUENCE</scope>
    <source>
        <strain evidence="2">G3-2149</strain>
    </source>
</reference>
<name>A0A9E2L7U7_9BACT</name>
<dbReference type="Proteomes" id="UP000823865">
    <property type="component" value="Unassembled WGS sequence"/>
</dbReference>
<feature type="signal peptide" evidence="1">
    <location>
        <begin position="1"/>
        <end position="22"/>
    </location>
</feature>
<evidence type="ECO:0000313" key="3">
    <source>
        <dbReference type="Proteomes" id="UP000823865"/>
    </source>
</evidence>
<feature type="chain" id="PRO_5038659460" evidence="1">
    <location>
        <begin position="23"/>
        <end position="354"/>
    </location>
</feature>
<dbReference type="AlphaFoldDB" id="A0A9E2L7U7"/>
<dbReference type="Gene3D" id="3.80.10.10">
    <property type="entry name" value="Ribonuclease Inhibitor"/>
    <property type="match status" value="1"/>
</dbReference>
<evidence type="ECO:0000313" key="2">
    <source>
        <dbReference type="EMBL" id="MBU3853784.1"/>
    </source>
</evidence>
<proteinExistence type="predicted"/>
<gene>
    <name evidence="2" type="ORF">H9789_08225</name>
</gene>